<dbReference type="EMBL" id="JAAZAL010000028">
    <property type="protein sequence ID" value="NLE30803.1"/>
    <property type="molecule type" value="Genomic_DNA"/>
</dbReference>
<organism evidence="2 3">
    <name type="scientific">Candidatus Dojkabacteria bacterium</name>
    <dbReference type="NCBI Taxonomy" id="2099670"/>
    <lineage>
        <taxon>Bacteria</taxon>
        <taxon>Candidatus Dojkabacteria</taxon>
    </lineage>
</organism>
<feature type="compositionally biased region" description="Polar residues" evidence="1">
    <location>
        <begin position="202"/>
        <end position="211"/>
    </location>
</feature>
<feature type="region of interest" description="Disordered" evidence="1">
    <location>
        <begin position="189"/>
        <end position="211"/>
    </location>
</feature>
<evidence type="ECO:0000313" key="3">
    <source>
        <dbReference type="Proteomes" id="UP000554004"/>
    </source>
</evidence>
<feature type="non-terminal residue" evidence="2">
    <location>
        <position position="273"/>
    </location>
</feature>
<dbReference type="Proteomes" id="UP000554004">
    <property type="component" value="Unassembled WGS sequence"/>
</dbReference>
<accession>A0A847ES62</accession>
<protein>
    <submittedName>
        <fullName evidence="2">Uncharacterized protein</fullName>
    </submittedName>
</protein>
<dbReference type="AlphaFoldDB" id="A0A847ES62"/>
<evidence type="ECO:0000313" key="2">
    <source>
        <dbReference type="EMBL" id="NLE30803.1"/>
    </source>
</evidence>
<gene>
    <name evidence="2" type="ORF">GX618_00820</name>
</gene>
<evidence type="ECO:0000256" key="1">
    <source>
        <dbReference type="SAM" id="MobiDB-lite"/>
    </source>
</evidence>
<reference evidence="2 3" key="1">
    <citation type="journal article" date="2020" name="Biotechnol. Biofuels">
        <title>New insights from the biogas microbiome by comprehensive genome-resolved metagenomics of nearly 1600 species originating from multiple anaerobic digesters.</title>
        <authorList>
            <person name="Campanaro S."/>
            <person name="Treu L."/>
            <person name="Rodriguez-R L.M."/>
            <person name="Kovalovszki A."/>
            <person name="Ziels R.M."/>
            <person name="Maus I."/>
            <person name="Zhu X."/>
            <person name="Kougias P.G."/>
            <person name="Basile A."/>
            <person name="Luo G."/>
            <person name="Schluter A."/>
            <person name="Konstantinidis K.T."/>
            <person name="Angelidaki I."/>
        </authorList>
    </citation>
    <scope>NUCLEOTIDE SEQUENCE [LARGE SCALE GENOMIC DNA]</scope>
    <source>
        <strain evidence="2">AS06rmzACSIP_421</strain>
    </source>
</reference>
<comment type="caution">
    <text evidence="2">The sequence shown here is derived from an EMBL/GenBank/DDBJ whole genome shotgun (WGS) entry which is preliminary data.</text>
</comment>
<name>A0A847ES62_9BACT</name>
<sequence length="273" mass="30100">MFKKEPIKMNIENNEALHVQYIKEYDSINTLQPEKIGELVLIEKASTSQGSVLAASSSCGNAIDILSETMCYKSGSGNLDYELGGIRMGTKVRKDSEIVLVSVTVPLELFSGMEVADSNRKITTETPTYKAAGEQIDDLSANVALPPRKQIDTYKDSSEDIPFTTDYSVGRGSSADAEISEEGKIGVNSKLPNQCEGEEYNNKSNVTPTKSNGRAELMVGQYRYPNEQVKPETVDIQVCDESKDKFMEWDTSLKGCHTSIFTRVLAFFQTIGD</sequence>
<proteinExistence type="predicted"/>